<dbReference type="SMART" id="SM00448">
    <property type="entry name" value="REC"/>
    <property type="match status" value="1"/>
</dbReference>
<dbReference type="PROSITE" id="PS00688">
    <property type="entry name" value="SIGMA54_INTERACT_3"/>
    <property type="match status" value="1"/>
</dbReference>
<feature type="domain" description="Sigma-54 factor interaction" evidence="12">
    <location>
        <begin position="144"/>
        <end position="373"/>
    </location>
</feature>
<keyword evidence="5" id="KW-0067">ATP-binding</keyword>
<dbReference type="Gene3D" id="1.10.10.60">
    <property type="entry name" value="Homeodomain-like"/>
    <property type="match status" value="1"/>
</dbReference>
<feature type="modified residue" description="4-aspartylphosphate" evidence="11">
    <location>
        <position position="54"/>
    </location>
</feature>
<keyword evidence="10" id="KW-0804">Transcription</keyword>
<dbReference type="Pfam" id="PF25601">
    <property type="entry name" value="AAA_lid_14"/>
    <property type="match status" value="1"/>
</dbReference>
<evidence type="ECO:0000256" key="2">
    <source>
        <dbReference type="ARBA" id="ARBA00022490"/>
    </source>
</evidence>
<dbReference type="PROSITE" id="PS50110">
    <property type="entry name" value="RESPONSE_REGULATORY"/>
    <property type="match status" value="1"/>
</dbReference>
<dbReference type="InterPro" id="IPR058031">
    <property type="entry name" value="AAA_lid_NorR"/>
</dbReference>
<dbReference type="GO" id="GO:0006355">
    <property type="term" value="P:regulation of DNA-templated transcription"/>
    <property type="evidence" value="ECO:0007669"/>
    <property type="project" value="InterPro"/>
</dbReference>
<dbReference type="InterPro" id="IPR009057">
    <property type="entry name" value="Homeodomain-like_sf"/>
</dbReference>
<dbReference type="GO" id="GO:0000160">
    <property type="term" value="P:phosphorelay signal transduction system"/>
    <property type="evidence" value="ECO:0007669"/>
    <property type="project" value="UniProtKB-KW"/>
</dbReference>
<dbReference type="SUPFAM" id="SSF52540">
    <property type="entry name" value="P-loop containing nucleoside triphosphate hydrolases"/>
    <property type="match status" value="1"/>
</dbReference>
<dbReference type="InterPro" id="IPR001789">
    <property type="entry name" value="Sig_transdc_resp-reg_receiver"/>
</dbReference>
<dbReference type="InterPro" id="IPR025944">
    <property type="entry name" value="Sigma_54_int_dom_CS"/>
</dbReference>
<name>A0A8J6NU36_9BACT</name>
<dbReference type="SUPFAM" id="SSF46689">
    <property type="entry name" value="Homeodomain-like"/>
    <property type="match status" value="1"/>
</dbReference>
<evidence type="ECO:0000256" key="7">
    <source>
        <dbReference type="ARBA" id="ARBA00023015"/>
    </source>
</evidence>
<dbReference type="GO" id="GO:0043565">
    <property type="term" value="F:sequence-specific DNA binding"/>
    <property type="evidence" value="ECO:0007669"/>
    <property type="project" value="InterPro"/>
</dbReference>
<keyword evidence="4" id="KW-0547">Nucleotide-binding</keyword>
<evidence type="ECO:0000256" key="5">
    <source>
        <dbReference type="ARBA" id="ARBA00022840"/>
    </source>
</evidence>
<dbReference type="InterPro" id="IPR011006">
    <property type="entry name" value="CheY-like_superfamily"/>
</dbReference>
<evidence type="ECO:0000256" key="4">
    <source>
        <dbReference type="ARBA" id="ARBA00022741"/>
    </source>
</evidence>
<evidence type="ECO:0000256" key="8">
    <source>
        <dbReference type="ARBA" id="ARBA00023125"/>
    </source>
</evidence>
<dbReference type="PRINTS" id="PR01590">
    <property type="entry name" value="HTHFIS"/>
</dbReference>
<dbReference type="Pfam" id="PF00072">
    <property type="entry name" value="Response_reg"/>
    <property type="match status" value="1"/>
</dbReference>
<accession>A0A8J6NU36</accession>
<protein>
    <submittedName>
        <fullName evidence="14">Sigma-54-dependent Fis family transcriptional regulator</fullName>
    </submittedName>
</protein>
<dbReference type="PROSITE" id="PS50045">
    <property type="entry name" value="SIGMA54_INTERACT_4"/>
    <property type="match status" value="1"/>
</dbReference>
<dbReference type="CDD" id="cd00009">
    <property type="entry name" value="AAA"/>
    <property type="match status" value="1"/>
</dbReference>
<keyword evidence="7" id="KW-0805">Transcription regulation</keyword>
<keyword evidence="8" id="KW-0238">DNA-binding</keyword>
<gene>
    <name evidence="14" type="ORF">H8E23_02810</name>
</gene>
<dbReference type="GO" id="GO:0005737">
    <property type="term" value="C:cytoplasm"/>
    <property type="evidence" value="ECO:0007669"/>
    <property type="project" value="UniProtKB-SubCell"/>
</dbReference>
<keyword evidence="2" id="KW-0963">Cytoplasm</keyword>
<dbReference type="Pfam" id="PF02954">
    <property type="entry name" value="HTH_8"/>
    <property type="match status" value="1"/>
</dbReference>
<dbReference type="InterPro" id="IPR027417">
    <property type="entry name" value="P-loop_NTPase"/>
</dbReference>
<comment type="caution">
    <text evidence="14">The sequence shown here is derived from an EMBL/GenBank/DDBJ whole genome shotgun (WGS) entry which is preliminary data.</text>
</comment>
<dbReference type="EMBL" id="JACNJH010000082">
    <property type="protein sequence ID" value="MBC8360316.1"/>
    <property type="molecule type" value="Genomic_DNA"/>
</dbReference>
<dbReference type="Gene3D" id="3.40.50.300">
    <property type="entry name" value="P-loop containing nucleotide triphosphate hydrolases"/>
    <property type="match status" value="1"/>
</dbReference>
<reference evidence="14 15" key="1">
    <citation type="submission" date="2020-08" db="EMBL/GenBank/DDBJ databases">
        <title>Bridging the membrane lipid divide: bacteria of the FCB group superphylum have the potential to synthesize archaeal ether lipids.</title>
        <authorList>
            <person name="Villanueva L."/>
            <person name="Von Meijenfeldt F.A.B."/>
            <person name="Westbye A.B."/>
            <person name="Yadav S."/>
            <person name="Hopmans E.C."/>
            <person name="Dutilh B.E."/>
            <person name="Sinninghe Damste J.S."/>
        </authorList>
    </citation>
    <scope>NUCLEOTIDE SEQUENCE [LARGE SCALE GENOMIC DNA]</scope>
    <source>
        <strain evidence="14">NIOZ-UU30</strain>
    </source>
</reference>
<keyword evidence="3 11" id="KW-0597">Phosphoprotein</keyword>
<keyword evidence="6" id="KW-0902">Two-component regulatory system</keyword>
<evidence type="ECO:0000256" key="3">
    <source>
        <dbReference type="ARBA" id="ARBA00022553"/>
    </source>
</evidence>
<dbReference type="SUPFAM" id="SSF52172">
    <property type="entry name" value="CheY-like"/>
    <property type="match status" value="1"/>
</dbReference>
<dbReference type="InterPro" id="IPR002197">
    <property type="entry name" value="HTH_Fis"/>
</dbReference>
<dbReference type="AlphaFoldDB" id="A0A8J6NU36"/>
<organism evidence="14 15">
    <name type="scientific">Candidatus Desulfatibia profunda</name>
    <dbReference type="NCBI Taxonomy" id="2841695"/>
    <lineage>
        <taxon>Bacteria</taxon>
        <taxon>Pseudomonadati</taxon>
        <taxon>Thermodesulfobacteriota</taxon>
        <taxon>Desulfobacteria</taxon>
        <taxon>Desulfobacterales</taxon>
        <taxon>Desulfobacterales incertae sedis</taxon>
        <taxon>Candidatus Desulfatibia</taxon>
    </lineage>
</organism>
<evidence type="ECO:0000259" key="12">
    <source>
        <dbReference type="PROSITE" id="PS50045"/>
    </source>
</evidence>
<evidence type="ECO:0000256" key="6">
    <source>
        <dbReference type="ARBA" id="ARBA00023012"/>
    </source>
</evidence>
<dbReference type="InterPro" id="IPR025943">
    <property type="entry name" value="Sigma_54_int_dom_ATP-bd_2"/>
</dbReference>
<evidence type="ECO:0000256" key="9">
    <source>
        <dbReference type="ARBA" id="ARBA00023159"/>
    </source>
</evidence>
<dbReference type="PANTHER" id="PTHR32071:SF57">
    <property type="entry name" value="C4-DICARBOXYLATE TRANSPORT TRANSCRIPTIONAL REGULATORY PROTEIN DCTD"/>
    <property type="match status" value="1"/>
</dbReference>
<evidence type="ECO:0000259" key="13">
    <source>
        <dbReference type="PROSITE" id="PS50110"/>
    </source>
</evidence>
<evidence type="ECO:0000313" key="14">
    <source>
        <dbReference type="EMBL" id="MBC8360316.1"/>
    </source>
</evidence>
<dbReference type="Gene3D" id="1.10.8.60">
    <property type="match status" value="1"/>
</dbReference>
<dbReference type="FunFam" id="3.40.50.300:FF:000006">
    <property type="entry name" value="DNA-binding transcriptional regulator NtrC"/>
    <property type="match status" value="1"/>
</dbReference>
<dbReference type="Gene3D" id="3.40.50.2300">
    <property type="match status" value="1"/>
</dbReference>
<dbReference type="InterPro" id="IPR003593">
    <property type="entry name" value="AAA+_ATPase"/>
</dbReference>
<comment type="subcellular location">
    <subcellularLocation>
        <location evidence="1">Cytoplasm</location>
    </subcellularLocation>
</comment>
<dbReference type="FunFam" id="1.10.8.60:FF:000014">
    <property type="entry name" value="DNA-binding transcriptional regulator NtrC"/>
    <property type="match status" value="1"/>
</dbReference>
<evidence type="ECO:0000256" key="11">
    <source>
        <dbReference type="PROSITE-ProRule" id="PRU00169"/>
    </source>
</evidence>
<evidence type="ECO:0000256" key="10">
    <source>
        <dbReference type="ARBA" id="ARBA00023163"/>
    </source>
</evidence>
<feature type="domain" description="Response regulatory" evidence="13">
    <location>
        <begin position="5"/>
        <end position="119"/>
    </location>
</feature>
<dbReference type="InterPro" id="IPR002078">
    <property type="entry name" value="Sigma_54_int"/>
</dbReference>
<proteinExistence type="predicted"/>
<dbReference type="PROSITE" id="PS00676">
    <property type="entry name" value="SIGMA54_INTERACT_2"/>
    <property type="match status" value="1"/>
</dbReference>
<dbReference type="Proteomes" id="UP000603434">
    <property type="component" value="Unassembled WGS sequence"/>
</dbReference>
<evidence type="ECO:0000256" key="1">
    <source>
        <dbReference type="ARBA" id="ARBA00004496"/>
    </source>
</evidence>
<dbReference type="PANTHER" id="PTHR32071">
    <property type="entry name" value="TRANSCRIPTIONAL REGULATORY PROTEIN"/>
    <property type="match status" value="1"/>
</dbReference>
<dbReference type="GO" id="GO:0005524">
    <property type="term" value="F:ATP binding"/>
    <property type="evidence" value="ECO:0007669"/>
    <property type="project" value="UniProtKB-KW"/>
</dbReference>
<dbReference type="SMART" id="SM00382">
    <property type="entry name" value="AAA"/>
    <property type="match status" value="1"/>
</dbReference>
<evidence type="ECO:0000313" key="15">
    <source>
        <dbReference type="Proteomes" id="UP000603434"/>
    </source>
</evidence>
<sequence length="447" mass="50490">MSNIKILIVDDEQIMRESLAGWLERDGNLVATAASGEEALKKLSKSRFDILLVDIKMEGMSGLDVLRKVKESDPDVAIVMITAYGSIATAIEAMKNGAVDYLLKPFDPNVLGVLIDKITEHQAQAREILYHREQYKDRARFESMIGQSKSMQKIFDLIQDIAPTGSTVLISGETGTGKGLAAKAIHTNSPRCNGPFVAVNCGAIPRHLMESELFGHQKGAFTDAKETRKGRLELAHGGTLFLDEIGEISMRMQIDLLQVLEDRIFYRVGGTQPIEAHFRVIAATNQNLEDALKGGSFREDLYYRLNVISFKMPPLRERKEDIPLLAEQFVRRFSQETNRPIDKISREAMDEMMLYEWPGNVRELENAIERAVVVGKSRIIRAEDLPIFRPEHLTSPQSNTLKELEKNHIIQILNENQWNIARSSKVLGIDRSTLYSKIKRYQIKKPA</sequence>
<dbReference type="Pfam" id="PF00158">
    <property type="entry name" value="Sigma54_activat"/>
    <property type="match status" value="1"/>
</dbReference>
<keyword evidence="9" id="KW-0010">Activator</keyword>
<dbReference type="FunFam" id="3.40.50.2300:FF:000018">
    <property type="entry name" value="DNA-binding transcriptional regulator NtrC"/>
    <property type="match status" value="1"/>
</dbReference>